<accession>A0A6M0RX36</accession>
<comment type="caution">
    <text evidence="12">The sequence shown here is derived from an EMBL/GenBank/DDBJ whole genome shotgun (WGS) entry which is preliminary data.</text>
</comment>
<feature type="transmembrane region" description="Helical" evidence="10">
    <location>
        <begin position="36"/>
        <end position="53"/>
    </location>
</feature>
<keyword evidence="13" id="KW-1185">Reference proteome</keyword>
<dbReference type="Proteomes" id="UP000481033">
    <property type="component" value="Unassembled WGS sequence"/>
</dbReference>
<evidence type="ECO:0000256" key="8">
    <source>
        <dbReference type="ARBA" id="ARBA00023136"/>
    </source>
</evidence>
<dbReference type="PANTHER" id="PTHR32282">
    <property type="entry name" value="BINDING PROTEIN TRANSPEPTIDASE, PUTATIVE-RELATED"/>
    <property type="match status" value="1"/>
</dbReference>
<evidence type="ECO:0000256" key="4">
    <source>
        <dbReference type="ARBA" id="ARBA00022692"/>
    </source>
</evidence>
<evidence type="ECO:0000313" key="13">
    <source>
        <dbReference type="Proteomes" id="UP000481033"/>
    </source>
</evidence>
<dbReference type="GO" id="GO:0016020">
    <property type="term" value="C:membrane"/>
    <property type="evidence" value="ECO:0007669"/>
    <property type="project" value="UniProtKB-SubCell"/>
</dbReference>
<dbReference type="FunFam" id="1.10.3810.10:FF:000003">
    <property type="entry name" value="Penicillin-binding protein 1a"/>
    <property type="match status" value="1"/>
</dbReference>
<dbReference type="EMBL" id="QXHD01000004">
    <property type="protein sequence ID" value="NEZ60460.1"/>
    <property type="molecule type" value="Genomic_DNA"/>
</dbReference>
<dbReference type="InterPro" id="IPR036950">
    <property type="entry name" value="PBP_transglycosylase"/>
</dbReference>
<evidence type="ECO:0000256" key="5">
    <source>
        <dbReference type="ARBA" id="ARBA00022960"/>
    </source>
</evidence>
<evidence type="ECO:0000256" key="3">
    <source>
        <dbReference type="ARBA" id="ARBA00022679"/>
    </source>
</evidence>
<evidence type="ECO:0000256" key="2">
    <source>
        <dbReference type="ARBA" id="ARBA00004752"/>
    </source>
</evidence>
<dbReference type="GO" id="GO:0009252">
    <property type="term" value="P:peptidoglycan biosynthetic process"/>
    <property type="evidence" value="ECO:0007669"/>
    <property type="project" value="UniProtKB-KW"/>
</dbReference>
<dbReference type="InterPro" id="IPR050396">
    <property type="entry name" value="Glycosyltr_51/Transpeptidase"/>
</dbReference>
<comment type="subcellular location">
    <subcellularLocation>
        <location evidence="1">Membrane</location>
    </subcellularLocation>
</comment>
<dbReference type="RefSeq" id="WP_163703705.1">
    <property type="nucleotide sequence ID" value="NZ_QXHD01000004.1"/>
</dbReference>
<dbReference type="GO" id="GO:0071555">
    <property type="term" value="P:cell wall organization"/>
    <property type="evidence" value="ECO:0007669"/>
    <property type="project" value="UniProtKB-KW"/>
</dbReference>
<feature type="domain" description="Glycosyl transferase family 51" evidence="11">
    <location>
        <begin position="88"/>
        <end position="254"/>
    </location>
</feature>
<comment type="pathway">
    <text evidence="2">Cell wall biogenesis; peptidoglycan biosynthesis.</text>
</comment>
<keyword evidence="6" id="KW-0573">Peptidoglycan synthesis</keyword>
<dbReference type="GO" id="GO:0008360">
    <property type="term" value="P:regulation of cell shape"/>
    <property type="evidence" value="ECO:0007669"/>
    <property type="project" value="UniProtKB-KW"/>
</dbReference>
<keyword evidence="5" id="KW-0133">Cell shape</keyword>
<evidence type="ECO:0000256" key="1">
    <source>
        <dbReference type="ARBA" id="ARBA00004370"/>
    </source>
</evidence>
<dbReference type="SUPFAM" id="SSF53955">
    <property type="entry name" value="Lysozyme-like"/>
    <property type="match status" value="1"/>
</dbReference>
<protein>
    <submittedName>
        <fullName evidence="12">Penicillin-binding protein</fullName>
    </submittedName>
</protein>
<evidence type="ECO:0000256" key="6">
    <source>
        <dbReference type="ARBA" id="ARBA00022984"/>
    </source>
</evidence>
<evidence type="ECO:0000313" key="12">
    <source>
        <dbReference type="EMBL" id="NEZ60460.1"/>
    </source>
</evidence>
<dbReference type="PANTHER" id="PTHR32282:SF31">
    <property type="entry name" value="PEPTIDOGLYCAN GLYCOSYLTRANSFERASE"/>
    <property type="match status" value="1"/>
</dbReference>
<dbReference type="InterPro" id="IPR001264">
    <property type="entry name" value="Glyco_trans_51"/>
</dbReference>
<dbReference type="Gene3D" id="1.10.3810.10">
    <property type="entry name" value="Biosynthetic peptidoglycan transglycosylase-like"/>
    <property type="match status" value="1"/>
</dbReference>
<keyword evidence="3" id="KW-0808">Transferase</keyword>
<dbReference type="InterPro" id="IPR023346">
    <property type="entry name" value="Lysozyme-like_dom_sf"/>
</dbReference>
<dbReference type="GO" id="GO:0030288">
    <property type="term" value="C:outer membrane-bounded periplasmic space"/>
    <property type="evidence" value="ECO:0007669"/>
    <property type="project" value="TreeGrafter"/>
</dbReference>
<reference evidence="12 13" key="1">
    <citation type="journal article" date="2020" name="Microb. Ecol.">
        <title>Ecogenomics of the Marine Benthic Filamentous Cyanobacterium Adonisia.</title>
        <authorList>
            <person name="Walter J.M."/>
            <person name="Coutinho F.H."/>
            <person name="Leomil L."/>
            <person name="Hargreaves P.I."/>
            <person name="Campeao M.E."/>
            <person name="Vieira V.V."/>
            <person name="Silva B.S."/>
            <person name="Fistarol G.O."/>
            <person name="Salomon P.S."/>
            <person name="Sawabe T."/>
            <person name="Mino S."/>
            <person name="Hosokawa M."/>
            <person name="Miyashita H."/>
            <person name="Maruyama F."/>
            <person name="van Verk M.C."/>
            <person name="Dutilh B.E."/>
            <person name="Thompson C.C."/>
            <person name="Thompson F.L."/>
        </authorList>
    </citation>
    <scope>NUCLEOTIDE SEQUENCE [LARGE SCALE GENOMIC DNA]</scope>
    <source>
        <strain evidence="12 13">CCMR0081</strain>
    </source>
</reference>
<evidence type="ECO:0000256" key="9">
    <source>
        <dbReference type="ARBA" id="ARBA00023316"/>
    </source>
</evidence>
<proteinExistence type="predicted"/>
<evidence type="ECO:0000256" key="10">
    <source>
        <dbReference type="SAM" id="Phobius"/>
    </source>
</evidence>
<sequence length="255" mass="28365">MANWIGKVKNDRFKTASVGATKVVKQKRPKPLYKSVLFWLALLAGAGIAGPAARGYRFWQEADANLPNVSDALTFERTGTITIKADDGSVLQKIGPATQEYLEFDDIPDTLVQGFIASEDRRFYEHNGIDYKGIARAINSNLRNRQLLEGASTITQQVARIIFLDQDRSFQRKFREALLANKLEQELGKEKILERYLNLVYLGAGAYGVADAAWIYFGKTVEELTVSEIALIAGMAPAPSFYSPLVDEAAARQQR</sequence>
<evidence type="ECO:0000256" key="7">
    <source>
        <dbReference type="ARBA" id="ARBA00022989"/>
    </source>
</evidence>
<gene>
    <name evidence="12" type="ORF">DXZ20_33440</name>
</gene>
<keyword evidence="9" id="KW-0961">Cell wall biogenesis/degradation</keyword>
<organism evidence="12 13">
    <name type="scientific">Adonisia turfae CCMR0081</name>
    <dbReference type="NCBI Taxonomy" id="2292702"/>
    <lineage>
        <taxon>Bacteria</taxon>
        <taxon>Bacillati</taxon>
        <taxon>Cyanobacteriota</taxon>
        <taxon>Adonisia</taxon>
        <taxon>Adonisia turfae</taxon>
    </lineage>
</organism>
<keyword evidence="8 10" id="KW-0472">Membrane</keyword>
<keyword evidence="4 10" id="KW-0812">Transmembrane</keyword>
<evidence type="ECO:0000259" key="11">
    <source>
        <dbReference type="Pfam" id="PF00912"/>
    </source>
</evidence>
<name>A0A6M0RX36_9CYAN</name>
<dbReference type="GO" id="GO:0008955">
    <property type="term" value="F:peptidoglycan glycosyltransferase activity"/>
    <property type="evidence" value="ECO:0007669"/>
    <property type="project" value="TreeGrafter"/>
</dbReference>
<dbReference type="AlphaFoldDB" id="A0A6M0RX36"/>
<dbReference type="Pfam" id="PF00912">
    <property type="entry name" value="Transgly"/>
    <property type="match status" value="1"/>
</dbReference>
<feature type="non-terminal residue" evidence="12">
    <location>
        <position position="255"/>
    </location>
</feature>
<keyword evidence="7 10" id="KW-1133">Transmembrane helix</keyword>